<dbReference type="PANTHER" id="PTHR10556">
    <property type="entry name" value="3-OXO-5-ALPHA-STEROID 4-DEHYDROGENASE"/>
    <property type="match status" value="1"/>
</dbReference>
<dbReference type="InterPro" id="IPR039357">
    <property type="entry name" value="SRD5A/TECR"/>
</dbReference>
<dbReference type="AlphaFoldDB" id="A0A6F9DV31"/>
<evidence type="ECO:0000256" key="7">
    <source>
        <dbReference type="ARBA" id="ARBA00022989"/>
    </source>
</evidence>
<accession>A0A6F9DV31</accession>
<feature type="transmembrane region" description="Helical" evidence="13">
    <location>
        <begin position="261"/>
        <end position="281"/>
    </location>
</feature>
<evidence type="ECO:0000256" key="2">
    <source>
        <dbReference type="ARBA" id="ARBA00004240"/>
    </source>
</evidence>
<feature type="domain" description="TECR-like N-terminal" evidence="15">
    <location>
        <begin position="1"/>
        <end position="77"/>
    </location>
</feature>
<evidence type="ECO:0000256" key="8">
    <source>
        <dbReference type="ARBA" id="ARBA00023002"/>
    </source>
</evidence>
<feature type="transmembrane region" description="Helical" evidence="13">
    <location>
        <begin position="82"/>
        <end position="104"/>
    </location>
</feature>
<keyword evidence="10 13" id="KW-0472">Membrane</keyword>
<organism evidence="16">
    <name type="scientific">Phallusia mammillata</name>
    <dbReference type="NCBI Taxonomy" id="59560"/>
    <lineage>
        <taxon>Eukaryota</taxon>
        <taxon>Metazoa</taxon>
        <taxon>Chordata</taxon>
        <taxon>Tunicata</taxon>
        <taxon>Ascidiacea</taxon>
        <taxon>Phlebobranchia</taxon>
        <taxon>Ascidiidae</taxon>
        <taxon>Phallusia</taxon>
    </lineage>
</organism>
<evidence type="ECO:0000259" key="14">
    <source>
        <dbReference type="Pfam" id="PF02544"/>
    </source>
</evidence>
<reference evidence="16" key="1">
    <citation type="submission" date="2020-04" db="EMBL/GenBank/DDBJ databases">
        <authorList>
            <person name="Neveu A P."/>
        </authorList>
    </citation>
    <scope>NUCLEOTIDE SEQUENCE</scope>
    <source>
        <tissue evidence="16">Whole embryo</tissue>
    </source>
</reference>
<evidence type="ECO:0000256" key="1">
    <source>
        <dbReference type="ARBA" id="ARBA00004141"/>
    </source>
</evidence>
<dbReference type="EMBL" id="LR791026">
    <property type="protein sequence ID" value="CAB3266888.1"/>
    <property type="molecule type" value="mRNA"/>
</dbReference>
<evidence type="ECO:0000256" key="3">
    <source>
        <dbReference type="ARBA" id="ARBA00007742"/>
    </source>
</evidence>
<comment type="subcellular location">
    <subcellularLocation>
        <location evidence="2">Endoplasmic reticulum</location>
    </subcellularLocation>
    <subcellularLocation>
        <location evidence="1">Membrane</location>
        <topology evidence="1">Multi-pass membrane protein</topology>
    </subcellularLocation>
</comment>
<keyword evidence="7 13" id="KW-1133">Transmembrane helix</keyword>
<evidence type="ECO:0000256" key="13">
    <source>
        <dbReference type="SAM" id="Phobius"/>
    </source>
</evidence>
<keyword evidence="6" id="KW-0256">Endoplasmic reticulum</keyword>
<dbReference type="PROSITE" id="PS50244">
    <property type="entry name" value="S5A_REDUCTASE"/>
    <property type="match status" value="1"/>
</dbReference>
<evidence type="ECO:0000313" key="16">
    <source>
        <dbReference type="EMBL" id="CAB3266888.1"/>
    </source>
</evidence>
<name>A0A6F9DV31_9ASCI</name>
<feature type="transmembrane region" description="Helical" evidence="13">
    <location>
        <begin position="158"/>
        <end position="176"/>
    </location>
</feature>
<dbReference type="PANTHER" id="PTHR10556:SF28">
    <property type="entry name" value="VERY-LONG-CHAIN ENOYL-COA REDUCTASE"/>
    <property type="match status" value="1"/>
</dbReference>
<feature type="domain" description="3-oxo-5-alpha-steroid 4-dehydrogenase C-terminal" evidence="14">
    <location>
        <begin position="152"/>
        <end position="305"/>
    </location>
</feature>
<protein>
    <recommendedName>
        <fullName evidence="11">Trans-2,3-enoyl-CoA reductase-like</fullName>
    </recommendedName>
    <alternativeName>
        <fullName evidence="12">Steroid 5-alpha-reductase 2-like 2 protein</fullName>
    </alternativeName>
</protein>
<dbReference type="InterPro" id="IPR049127">
    <property type="entry name" value="TECR-like_N"/>
</dbReference>
<proteinExistence type="evidence at transcript level"/>
<gene>
    <name evidence="16" type="primary">Tecr</name>
</gene>
<evidence type="ECO:0000259" key="15">
    <source>
        <dbReference type="Pfam" id="PF21696"/>
    </source>
</evidence>
<dbReference type="Gene3D" id="3.10.20.90">
    <property type="entry name" value="Phosphatidylinositol 3-kinase Catalytic Subunit, Chain A, domain 1"/>
    <property type="match status" value="1"/>
</dbReference>
<keyword evidence="5 13" id="KW-0812">Transmembrane</keyword>
<keyword evidence="8" id="KW-0560">Oxidoreductase</keyword>
<comment type="similarity">
    <text evidence="3">Belongs to the steroid 5-alpha reductase family.</text>
</comment>
<feature type="transmembrane region" description="Helical" evidence="13">
    <location>
        <begin position="233"/>
        <end position="255"/>
    </location>
</feature>
<evidence type="ECO:0000256" key="11">
    <source>
        <dbReference type="ARBA" id="ARBA00070012"/>
    </source>
</evidence>
<keyword evidence="4" id="KW-0444">Lipid biosynthesis</keyword>
<dbReference type="Pfam" id="PF02544">
    <property type="entry name" value="Steroid_dh"/>
    <property type="match status" value="1"/>
</dbReference>
<dbReference type="Gene3D" id="1.20.120.1630">
    <property type="match status" value="1"/>
</dbReference>
<evidence type="ECO:0000256" key="5">
    <source>
        <dbReference type="ARBA" id="ARBA00022692"/>
    </source>
</evidence>
<dbReference type="GO" id="GO:0042761">
    <property type="term" value="P:very long-chain fatty acid biosynthetic process"/>
    <property type="evidence" value="ECO:0007669"/>
    <property type="project" value="TreeGrafter"/>
</dbReference>
<dbReference type="InterPro" id="IPR001104">
    <property type="entry name" value="3-oxo-5_a-steroid_4-DH_C"/>
</dbReference>
<evidence type="ECO:0000256" key="9">
    <source>
        <dbReference type="ARBA" id="ARBA00023098"/>
    </source>
</evidence>
<dbReference type="Pfam" id="PF21696">
    <property type="entry name" value="TECR_N"/>
    <property type="match status" value="1"/>
</dbReference>
<evidence type="ECO:0000256" key="12">
    <source>
        <dbReference type="ARBA" id="ARBA00079977"/>
    </source>
</evidence>
<evidence type="ECO:0000256" key="4">
    <source>
        <dbReference type="ARBA" id="ARBA00022516"/>
    </source>
</evidence>
<dbReference type="FunFam" id="3.10.20.90:FF:000131">
    <property type="entry name" value="trans-2,3-enoyl-CoA reductase-like"/>
    <property type="match status" value="1"/>
</dbReference>
<evidence type="ECO:0000256" key="6">
    <source>
        <dbReference type="ARBA" id="ARBA00022824"/>
    </source>
</evidence>
<dbReference type="GO" id="GO:0016627">
    <property type="term" value="F:oxidoreductase activity, acting on the CH-CH group of donors"/>
    <property type="evidence" value="ECO:0007669"/>
    <property type="project" value="InterPro"/>
</dbReference>
<evidence type="ECO:0000256" key="10">
    <source>
        <dbReference type="ARBA" id="ARBA00023136"/>
    </source>
</evidence>
<sequence>MELQILDSKTKQKLCTLERISSNTTIDSIKEIYQRKFPNYYPERQSFKSSPKGKLLKGSETLSELNLGAEGVLYFKDLGPQVGWSTVFYCEYTGPLFVYLLFYFRLPYIYDSKFAFTSSPDDVVHLAAICHSFHYMKRVLETKFVHRFSHGTMPIKNLFRNCSYYWSFAAWMAYYINHPLYTPATFGTMQICSGLAVFVLCELGNLSIHLAFRSLRPSGSKQRKIPTATGNPFTLLFNFVSCPNYTYEFGSWVGFAVMTQTLPVFIFAFVGFGQMAIWALAKHRNYKKEFSNYPRSRKAILPIVL</sequence>
<dbReference type="GO" id="GO:0005783">
    <property type="term" value="C:endoplasmic reticulum"/>
    <property type="evidence" value="ECO:0007669"/>
    <property type="project" value="UniProtKB-SubCell"/>
</dbReference>
<dbReference type="GO" id="GO:0016020">
    <property type="term" value="C:membrane"/>
    <property type="evidence" value="ECO:0007669"/>
    <property type="project" value="UniProtKB-SubCell"/>
</dbReference>
<feature type="transmembrane region" description="Helical" evidence="13">
    <location>
        <begin position="188"/>
        <end position="212"/>
    </location>
</feature>
<keyword evidence="9" id="KW-0443">Lipid metabolism</keyword>